<feature type="transmembrane region" description="Helical" evidence="5">
    <location>
        <begin position="162"/>
        <end position="182"/>
    </location>
</feature>
<reference evidence="7 8" key="1">
    <citation type="submission" date="2019-02" db="EMBL/GenBank/DDBJ databases">
        <title>Halonotius sp. a new haloqrchaeon isolated from saline water.</title>
        <authorList>
            <person name="Duran-Viseras A."/>
            <person name="Sanchez-Porro C."/>
            <person name="Ventosa A."/>
        </authorList>
    </citation>
    <scope>NUCLEOTIDE SEQUENCE [LARGE SCALE GENOMIC DNA]</scope>
    <source>
        <strain evidence="7 8">F9-27</strain>
    </source>
</reference>
<protein>
    <recommendedName>
        <fullName evidence="5">Sec-independent protein translocase protein TatC</fullName>
    </recommendedName>
</protein>
<accession>A0A544QLX8</accession>
<feature type="compositionally biased region" description="Basic and acidic residues" evidence="6">
    <location>
        <begin position="9"/>
        <end position="20"/>
    </location>
</feature>
<dbReference type="AlphaFoldDB" id="A0A544QLX8"/>
<dbReference type="GO" id="GO:0043953">
    <property type="term" value="P:protein transport by the Tat complex"/>
    <property type="evidence" value="ECO:0007669"/>
    <property type="project" value="UniProtKB-UniRule"/>
</dbReference>
<comment type="caution">
    <text evidence="5">Lacks conserved residue(s) required for the propagation of feature annotation.</text>
</comment>
<comment type="similarity">
    <text evidence="5">Belongs to the TatC family.</text>
</comment>
<dbReference type="GO" id="GO:0065002">
    <property type="term" value="P:intracellular protein transmembrane transport"/>
    <property type="evidence" value="ECO:0007669"/>
    <property type="project" value="TreeGrafter"/>
</dbReference>
<keyword evidence="8" id="KW-1185">Reference proteome</keyword>
<dbReference type="GO" id="GO:0033281">
    <property type="term" value="C:TAT protein transport complex"/>
    <property type="evidence" value="ECO:0007669"/>
    <property type="project" value="UniProtKB-UniRule"/>
</dbReference>
<dbReference type="GO" id="GO:0009977">
    <property type="term" value="F:proton motive force dependent protein transmembrane transporter activity"/>
    <property type="evidence" value="ECO:0007669"/>
    <property type="project" value="TreeGrafter"/>
</dbReference>
<feature type="transmembrane region" description="Helical" evidence="5">
    <location>
        <begin position="302"/>
        <end position="322"/>
    </location>
</feature>
<keyword evidence="4 5" id="KW-0472">Membrane</keyword>
<dbReference type="OrthoDB" id="198870at2157"/>
<feature type="transmembrane region" description="Helical" evidence="5">
    <location>
        <begin position="194"/>
        <end position="225"/>
    </location>
</feature>
<keyword evidence="5" id="KW-0811">Translocation</keyword>
<evidence type="ECO:0000313" key="8">
    <source>
        <dbReference type="Proteomes" id="UP000315385"/>
    </source>
</evidence>
<comment type="subunit">
    <text evidence="5">Forms a complex with TatA.</text>
</comment>
<feature type="transmembrane region" description="Helical" evidence="5">
    <location>
        <begin position="245"/>
        <end position="267"/>
    </location>
</feature>
<feature type="transmembrane region" description="Helical" evidence="5">
    <location>
        <begin position="109"/>
        <end position="127"/>
    </location>
</feature>
<evidence type="ECO:0000256" key="2">
    <source>
        <dbReference type="ARBA" id="ARBA00022692"/>
    </source>
</evidence>
<dbReference type="PANTHER" id="PTHR30371:SF0">
    <property type="entry name" value="SEC-INDEPENDENT PROTEIN TRANSLOCASE PROTEIN TATC, CHLOROPLASTIC-RELATED"/>
    <property type="match status" value="1"/>
</dbReference>
<keyword evidence="5" id="KW-0653">Protein transport</keyword>
<dbReference type="Proteomes" id="UP000315385">
    <property type="component" value="Unassembled WGS sequence"/>
</dbReference>
<keyword evidence="5" id="KW-1003">Cell membrane</keyword>
<dbReference type="Pfam" id="PF00902">
    <property type="entry name" value="TatC"/>
    <property type="match status" value="1"/>
</dbReference>
<dbReference type="PANTHER" id="PTHR30371">
    <property type="entry name" value="SEC-INDEPENDENT PROTEIN TRANSLOCASE PROTEIN TATC"/>
    <property type="match status" value="1"/>
</dbReference>
<feature type="compositionally biased region" description="Low complexity" evidence="6">
    <location>
        <begin position="47"/>
        <end position="61"/>
    </location>
</feature>
<keyword evidence="3 5" id="KW-1133">Transmembrane helix</keyword>
<feature type="region of interest" description="Disordered" evidence="6">
    <location>
        <begin position="1"/>
        <end position="93"/>
    </location>
</feature>
<dbReference type="InterPro" id="IPR002033">
    <property type="entry name" value="TatC"/>
</dbReference>
<comment type="caution">
    <text evidence="7">The sequence shown here is derived from an EMBL/GenBank/DDBJ whole genome shotgun (WGS) entry which is preliminary data.</text>
</comment>
<evidence type="ECO:0000313" key="7">
    <source>
        <dbReference type="EMBL" id="TQQ79607.1"/>
    </source>
</evidence>
<keyword evidence="5" id="KW-0813">Transport</keyword>
<comment type="function">
    <text evidence="5">Part of the twin-arginine translocation (Tat) system that transports large folded proteins containing a characteristic twin-arginine motif in their signal peptide across membranes.</text>
</comment>
<evidence type="ECO:0000256" key="1">
    <source>
        <dbReference type="ARBA" id="ARBA00004141"/>
    </source>
</evidence>
<sequence length="327" mass="35429">MTTDDPPAESEKAYTHREAFVTRMAKPPDGGDNPADRDEPPTAGGEPSAADTATPPDVTADGGTGSSVAADQPAAPAGDSVEEGLAGEGPATDEEMPLADHIEEMMRRLGVVFLIAGIALAVTYPFAGDLVNYLWSVHIPEPVANRPRLYGPLEFILTKLKVAGLAGLVIGLPMFVYQTYRFMRPGLYPTERRYYLAAVPTSLVLGTFGVLFAHFAVLPFVFAYFTTYTAEAAAVAFGLQETFNLILVLMGWMAIIFQIPLFIMLAIMMNLVTRQWLEAKRLIFWGSFLGIAFLFSPDPTGMAPIIVALTMVVLFEGTLALLRWTGN</sequence>
<name>A0A544QLX8_9EURY</name>
<dbReference type="HAMAP" id="MF_00902">
    <property type="entry name" value="TatC"/>
    <property type="match status" value="1"/>
</dbReference>
<keyword evidence="2 5" id="KW-0812">Transmembrane</keyword>
<evidence type="ECO:0000256" key="3">
    <source>
        <dbReference type="ARBA" id="ARBA00022989"/>
    </source>
</evidence>
<evidence type="ECO:0000256" key="4">
    <source>
        <dbReference type="ARBA" id="ARBA00023136"/>
    </source>
</evidence>
<organism evidence="7 8">
    <name type="scientific">Halonotius roseus</name>
    <dbReference type="NCBI Taxonomy" id="2511997"/>
    <lineage>
        <taxon>Archaea</taxon>
        <taxon>Methanobacteriati</taxon>
        <taxon>Methanobacteriota</taxon>
        <taxon>Stenosarchaea group</taxon>
        <taxon>Halobacteria</taxon>
        <taxon>Halobacteriales</taxon>
        <taxon>Haloferacaceae</taxon>
        <taxon>Halonotius</taxon>
    </lineage>
</organism>
<dbReference type="EMBL" id="SESI01000003">
    <property type="protein sequence ID" value="TQQ79607.1"/>
    <property type="molecule type" value="Genomic_DNA"/>
</dbReference>
<evidence type="ECO:0000256" key="6">
    <source>
        <dbReference type="SAM" id="MobiDB-lite"/>
    </source>
</evidence>
<proteinExistence type="inferred from homology"/>
<evidence type="ECO:0000256" key="5">
    <source>
        <dbReference type="HAMAP-Rule" id="MF_00902"/>
    </source>
</evidence>
<dbReference type="PRINTS" id="PR01840">
    <property type="entry name" value="TATCFAMILY"/>
</dbReference>
<comment type="subcellular location">
    <subcellularLocation>
        <location evidence="5">Cell membrane</location>
        <topology evidence="5">Multi-pass membrane protein</topology>
    </subcellularLocation>
    <subcellularLocation>
        <location evidence="1">Membrane</location>
        <topology evidence="1">Multi-pass membrane protein</topology>
    </subcellularLocation>
</comment>
<gene>
    <name evidence="5" type="primary">tatC</name>
    <name evidence="7" type="ORF">EWF95_11395</name>
</gene>